<sequence>MKGSEAIGLGECCKCYLKRFRLAILEIDVLVKLIWSQLFLFQHRGPWRNARTEAEGKMDTHASEHMGLIHQMHTRTSPVSIALQPCSSVSYSLFSKPAVPPDQ</sequence>
<dbReference type="EMBL" id="GBRH01210533">
    <property type="protein sequence ID" value="JAD87362.1"/>
    <property type="molecule type" value="Transcribed_RNA"/>
</dbReference>
<accession>A0A0A9DUA6</accession>
<reference evidence="1" key="1">
    <citation type="submission" date="2014-09" db="EMBL/GenBank/DDBJ databases">
        <authorList>
            <person name="Magalhaes I.L.F."/>
            <person name="Oliveira U."/>
            <person name="Santos F.R."/>
            <person name="Vidigal T.H.D.A."/>
            <person name="Brescovit A.D."/>
            <person name="Santos A.J."/>
        </authorList>
    </citation>
    <scope>NUCLEOTIDE SEQUENCE</scope>
    <source>
        <tissue evidence="1">Shoot tissue taken approximately 20 cm above the soil surface</tissue>
    </source>
</reference>
<organism evidence="1">
    <name type="scientific">Arundo donax</name>
    <name type="common">Giant reed</name>
    <name type="synonym">Donax arundinaceus</name>
    <dbReference type="NCBI Taxonomy" id="35708"/>
    <lineage>
        <taxon>Eukaryota</taxon>
        <taxon>Viridiplantae</taxon>
        <taxon>Streptophyta</taxon>
        <taxon>Embryophyta</taxon>
        <taxon>Tracheophyta</taxon>
        <taxon>Spermatophyta</taxon>
        <taxon>Magnoliopsida</taxon>
        <taxon>Liliopsida</taxon>
        <taxon>Poales</taxon>
        <taxon>Poaceae</taxon>
        <taxon>PACMAD clade</taxon>
        <taxon>Arundinoideae</taxon>
        <taxon>Arundineae</taxon>
        <taxon>Arundo</taxon>
    </lineage>
</organism>
<evidence type="ECO:0000313" key="1">
    <source>
        <dbReference type="EMBL" id="JAD87362.1"/>
    </source>
</evidence>
<proteinExistence type="predicted"/>
<protein>
    <submittedName>
        <fullName evidence="1">Uncharacterized protein</fullName>
    </submittedName>
</protein>
<dbReference type="AlphaFoldDB" id="A0A0A9DUA6"/>
<name>A0A0A9DUA6_ARUDO</name>
<reference evidence="1" key="2">
    <citation type="journal article" date="2015" name="Data Brief">
        <title>Shoot transcriptome of the giant reed, Arundo donax.</title>
        <authorList>
            <person name="Barrero R.A."/>
            <person name="Guerrero F.D."/>
            <person name="Moolhuijzen P."/>
            <person name="Goolsby J.A."/>
            <person name="Tidwell J."/>
            <person name="Bellgard S.E."/>
            <person name="Bellgard M.I."/>
        </authorList>
    </citation>
    <scope>NUCLEOTIDE SEQUENCE</scope>
    <source>
        <tissue evidence="1">Shoot tissue taken approximately 20 cm above the soil surface</tissue>
    </source>
</reference>